<dbReference type="AlphaFoldDB" id="A0A8I6RUW9"/>
<feature type="compositionally biased region" description="Acidic residues" evidence="2">
    <location>
        <begin position="156"/>
        <end position="167"/>
    </location>
</feature>
<keyword evidence="4" id="KW-1185">Reference proteome</keyword>
<reference evidence="3" key="1">
    <citation type="submission" date="2022-01" db="UniProtKB">
        <authorList>
            <consortium name="EnsemblMetazoa"/>
        </authorList>
    </citation>
    <scope>IDENTIFICATION</scope>
</reference>
<protein>
    <submittedName>
        <fullName evidence="3">Uncharacterized protein</fullName>
    </submittedName>
</protein>
<dbReference type="EnsemblMetazoa" id="XM_014392989.2">
    <property type="protein sequence ID" value="XP_014248475.1"/>
    <property type="gene ID" value="LOC106666092"/>
</dbReference>
<dbReference type="GeneID" id="106666092"/>
<feature type="compositionally biased region" description="Basic residues" evidence="2">
    <location>
        <begin position="11"/>
        <end position="22"/>
    </location>
</feature>
<evidence type="ECO:0000313" key="4">
    <source>
        <dbReference type="Proteomes" id="UP000494040"/>
    </source>
</evidence>
<feature type="region of interest" description="Disordered" evidence="2">
    <location>
        <begin position="1"/>
        <end position="35"/>
    </location>
</feature>
<dbReference type="OrthoDB" id="2145765at2759"/>
<sequence>MPLQLFSNKFQHPKPTPRKKLNFHSTENKTADKKGEKDTIIIKLGENSAEFMKGEWMSLPTNLSKGIHQDFSDLQEQAQQLKEENNLLTMKVEVLLDMLTQATAMCNKRKKVIRELQMFITSKMGITDVLYKESDSEQTSEDSSEAEEDQKLTDEEKTEEEEEDECSDSIVNKYQLQKVTSAQTVC</sequence>
<evidence type="ECO:0000313" key="3">
    <source>
        <dbReference type="EnsemblMetazoa" id="XP_014248475.1"/>
    </source>
</evidence>
<evidence type="ECO:0000256" key="2">
    <source>
        <dbReference type="SAM" id="MobiDB-lite"/>
    </source>
</evidence>
<dbReference type="Pfam" id="PF14645">
    <property type="entry name" value="Chibby"/>
    <property type="match status" value="1"/>
</dbReference>
<dbReference type="Proteomes" id="UP000494040">
    <property type="component" value="Unassembled WGS sequence"/>
</dbReference>
<feature type="coiled-coil region" evidence="1">
    <location>
        <begin position="64"/>
        <end position="98"/>
    </location>
</feature>
<dbReference type="KEGG" id="clec:106666092"/>
<keyword evidence="1" id="KW-0175">Coiled coil</keyword>
<organism evidence="3 4">
    <name type="scientific">Cimex lectularius</name>
    <name type="common">Bed bug</name>
    <name type="synonym">Acanthia lectularia</name>
    <dbReference type="NCBI Taxonomy" id="79782"/>
    <lineage>
        <taxon>Eukaryota</taxon>
        <taxon>Metazoa</taxon>
        <taxon>Ecdysozoa</taxon>
        <taxon>Arthropoda</taxon>
        <taxon>Hexapoda</taxon>
        <taxon>Insecta</taxon>
        <taxon>Pterygota</taxon>
        <taxon>Neoptera</taxon>
        <taxon>Paraneoptera</taxon>
        <taxon>Hemiptera</taxon>
        <taxon>Heteroptera</taxon>
        <taxon>Panheteroptera</taxon>
        <taxon>Cimicomorpha</taxon>
        <taxon>Cimicidae</taxon>
        <taxon>Cimex</taxon>
    </lineage>
</organism>
<evidence type="ECO:0000256" key="1">
    <source>
        <dbReference type="SAM" id="Coils"/>
    </source>
</evidence>
<feature type="compositionally biased region" description="Polar residues" evidence="2">
    <location>
        <begin position="1"/>
        <end position="10"/>
    </location>
</feature>
<feature type="compositionally biased region" description="Basic and acidic residues" evidence="2">
    <location>
        <begin position="26"/>
        <end position="35"/>
    </location>
</feature>
<accession>A0A8I6RUW9</accession>
<feature type="region of interest" description="Disordered" evidence="2">
    <location>
        <begin position="132"/>
        <end position="170"/>
    </location>
</feature>
<feature type="compositionally biased region" description="Acidic residues" evidence="2">
    <location>
        <begin position="136"/>
        <end position="148"/>
    </location>
</feature>
<dbReference type="InterPro" id="IPR028118">
    <property type="entry name" value="Chibby_fam"/>
</dbReference>
<dbReference type="CTD" id="12420"/>
<name>A0A8I6RUW9_CIMLE</name>
<proteinExistence type="predicted"/>
<dbReference type="RefSeq" id="XP_014248475.1">
    <property type="nucleotide sequence ID" value="XM_014392989.2"/>
</dbReference>